<keyword evidence="1" id="KW-1133">Transmembrane helix</keyword>
<protein>
    <submittedName>
        <fullName evidence="2">DUF3325 family protein</fullName>
    </submittedName>
</protein>
<dbReference type="InterPro" id="IPR021762">
    <property type="entry name" value="DUF3325"/>
</dbReference>
<feature type="transmembrane region" description="Helical" evidence="1">
    <location>
        <begin position="64"/>
        <end position="82"/>
    </location>
</feature>
<keyword evidence="3" id="KW-1185">Reference proteome</keyword>
<feature type="transmembrane region" description="Helical" evidence="1">
    <location>
        <begin position="39"/>
        <end position="57"/>
    </location>
</feature>
<evidence type="ECO:0000313" key="2">
    <source>
        <dbReference type="EMBL" id="MCW6534104.1"/>
    </source>
</evidence>
<sequence length="93" mass="10148">MTPALLASFAALLAIALATPRQADQWLGRRWTATHRRALRWAGFALLALSFMLLPSGGEQARAITSWIGALAIEALAAALLLRPATQRKSRRR</sequence>
<dbReference type="EMBL" id="JANFAV010000002">
    <property type="protein sequence ID" value="MCW6534104.1"/>
    <property type="molecule type" value="Genomic_DNA"/>
</dbReference>
<evidence type="ECO:0000256" key="1">
    <source>
        <dbReference type="SAM" id="Phobius"/>
    </source>
</evidence>
<keyword evidence="1" id="KW-0472">Membrane</keyword>
<dbReference type="RefSeq" id="WP_179515410.1">
    <property type="nucleotide sequence ID" value="NZ_JANFAV010000002.1"/>
</dbReference>
<accession>A0AA41Z766</accession>
<comment type="caution">
    <text evidence="2">The sequence shown here is derived from an EMBL/GenBank/DDBJ whole genome shotgun (WGS) entry which is preliminary data.</text>
</comment>
<organism evidence="2 3">
    <name type="scientific">Sphingomonas lycopersici</name>
    <dbReference type="NCBI Taxonomy" id="2951807"/>
    <lineage>
        <taxon>Bacteria</taxon>
        <taxon>Pseudomonadati</taxon>
        <taxon>Pseudomonadota</taxon>
        <taxon>Alphaproteobacteria</taxon>
        <taxon>Sphingomonadales</taxon>
        <taxon>Sphingomonadaceae</taxon>
        <taxon>Sphingomonas</taxon>
    </lineage>
</organism>
<name>A0AA41Z766_9SPHN</name>
<evidence type="ECO:0000313" key="3">
    <source>
        <dbReference type="Proteomes" id="UP001165565"/>
    </source>
</evidence>
<keyword evidence="1" id="KW-0812">Transmembrane</keyword>
<dbReference type="Proteomes" id="UP001165565">
    <property type="component" value="Unassembled WGS sequence"/>
</dbReference>
<dbReference type="AlphaFoldDB" id="A0AA41Z766"/>
<proteinExistence type="predicted"/>
<dbReference type="Pfam" id="PF11804">
    <property type="entry name" value="DUF3325"/>
    <property type="match status" value="1"/>
</dbReference>
<gene>
    <name evidence="2" type="ORF">NEE01_04825</name>
</gene>
<reference evidence="2" key="1">
    <citation type="submission" date="2022-06" db="EMBL/GenBank/DDBJ databases">
        <title>Sphingomonas sp. nov. isolated from rhizosphere soil of tomato.</title>
        <authorList>
            <person name="Dong H."/>
            <person name="Gao R."/>
        </authorList>
    </citation>
    <scope>NUCLEOTIDE SEQUENCE</scope>
    <source>
        <strain evidence="2">MMSM24</strain>
    </source>
</reference>